<evidence type="ECO:0008006" key="3">
    <source>
        <dbReference type="Google" id="ProtNLM"/>
    </source>
</evidence>
<keyword evidence="2" id="KW-1185">Reference proteome</keyword>
<dbReference type="Proteomes" id="UP000031366">
    <property type="component" value="Unassembled WGS sequence"/>
</dbReference>
<dbReference type="Pfam" id="PF10844">
    <property type="entry name" value="DUF2577"/>
    <property type="match status" value="1"/>
</dbReference>
<dbReference type="AlphaFoldDB" id="A0A0C1QTY9"/>
<dbReference type="RefSeq" id="WP_039637074.1">
    <property type="nucleotide sequence ID" value="NZ_AYSO01000020.1"/>
</dbReference>
<dbReference type="STRING" id="29341.RSJ17_07350"/>
<dbReference type="EMBL" id="AYSO01000020">
    <property type="protein sequence ID" value="KIE44447.1"/>
    <property type="molecule type" value="Genomic_DNA"/>
</dbReference>
<name>A0A0C1QTY9_9CLOT</name>
<evidence type="ECO:0000313" key="2">
    <source>
        <dbReference type="Proteomes" id="UP000031366"/>
    </source>
</evidence>
<proteinExistence type="predicted"/>
<evidence type="ECO:0000313" key="1">
    <source>
        <dbReference type="EMBL" id="KIE44447.1"/>
    </source>
</evidence>
<accession>A0A0C1QTY9</accession>
<reference evidence="1 2" key="1">
    <citation type="journal article" date="2015" name="Infect. Genet. Evol.">
        <title>Genomic sequences of six botulinum neurotoxin-producing strains representing three clostridial species illustrate the mobility and diversity of botulinum neurotoxin genes.</title>
        <authorList>
            <person name="Smith T.J."/>
            <person name="Hill K.K."/>
            <person name="Xie G."/>
            <person name="Foley B.T."/>
            <person name="Williamson C.H."/>
            <person name="Foster J.T."/>
            <person name="Johnson S.L."/>
            <person name="Chertkov O."/>
            <person name="Teshima H."/>
            <person name="Gibbons H.S."/>
            <person name="Johnsky L.A."/>
            <person name="Karavis M.A."/>
            <person name="Smith L.A."/>
        </authorList>
    </citation>
    <scope>NUCLEOTIDE SEQUENCE [LARGE SCALE GENOMIC DNA]</scope>
    <source>
        <strain evidence="1 2">CDC 2741</strain>
    </source>
</reference>
<comment type="caution">
    <text evidence="1">The sequence shown here is derived from an EMBL/GenBank/DDBJ whole genome shotgun (WGS) entry which is preliminary data.</text>
</comment>
<protein>
    <recommendedName>
        <fullName evidence="3">DUF2577 domain-containing protein</fullName>
    </recommendedName>
</protein>
<sequence>MSECYGEFIKLIRDQGKYFNPPSVELGEIISTSPISIKTSDITLSKENLYISEHLLKDNIEISFNGEVRVEGSAKNITIDKKKVSFDKALKSGDGVALIKISSSKFLVLCKVVKL</sequence>
<dbReference type="InterPro" id="IPR022555">
    <property type="entry name" value="DUF2577"/>
</dbReference>
<organism evidence="1 2">
    <name type="scientific">Clostridium argentinense CDC 2741</name>
    <dbReference type="NCBI Taxonomy" id="1418104"/>
    <lineage>
        <taxon>Bacteria</taxon>
        <taxon>Bacillati</taxon>
        <taxon>Bacillota</taxon>
        <taxon>Clostridia</taxon>
        <taxon>Eubacteriales</taxon>
        <taxon>Clostridiaceae</taxon>
        <taxon>Clostridium</taxon>
    </lineage>
</organism>
<gene>
    <name evidence="1" type="ORF">U732_911</name>
</gene>
<dbReference type="OrthoDB" id="1754480at2"/>